<dbReference type="Pfam" id="PF13349">
    <property type="entry name" value="DUF4097"/>
    <property type="match status" value="1"/>
</dbReference>
<evidence type="ECO:0000313" key="2">
    <source>
        <dbReference type="EMBL" id="TKG73179.1"/>
    </source>
</evidence>
<organism evidence="2 3">
    <name type="scientific">Prauserella endophytica</name>
    <dbReference type="NCBI Taxonomy" id="1592324"/>
    <lineage>
        <taxon>Bacteria</taxon>
        <taxon>Bacillati</taxon>
        <taxon>Actinomycetota</taxon>
        <taxon>Actinomycetes</taxon>
        <taxon>Pseudonocardiales</taxon>
        <taxon>Pseudonocardiaceae</taxon>
        <taxon>Prauserella</taxon>
        <taxon>Prauserella coralliicola group</taxon>
    </lineage>
</organism>
<dbReference type="Proteomes" id="UP000309992">
    <property type="component" value="Unassembled WGS sequence"/>
</dbReference>
<evidence type="ECO:0000313" key="3">
    <source>
        <dbReference type="Proteomes" id="UP000309992"/>
    </source>
</evidence>
<accession>A0ABY2SB32</accession>
<reference evidence="2 3" key="1">
    <citation type="journal article" date="2015" name="Antonie Van Leeuwenhoek">
        <title>Prauserella endophytica sp. nov., an endophytic actinobacterium isolated from Tamarix taklamakanensis.</title>
        <authorList>
            <person name="Liu J.M."/>
            <person name="Habden X."/>
            <person name="Guo L."/>
            <person name="Tuo L."/>
            <person name="Jiang Z.K."/>
            <person name="Liu S.W."/>
            <person name="Liu X.F."/>
            <person name="Chen L."/>
            <person name="Li R.F."/>
            <person name="Zhang Y.Q."/>
            <person name="Sun C.H."/>
        </authorList>
    </citation>
    <scope>NUCLEOTIDE SEQUENCE [LARGE SCALE GENOMIC DNA]</scope>
    <source>
        <strain evidence="2 3">CGMCC 4.7182</strain>
    </source>
</reference>
<keyword evidence="3" id="KW-1185">Reference proteome</keyword>
<protein>
    <submittedName>
        <fullName evidence="2">DUF4097 domain-containing protein</fullName>
    </submittedName>
</protein>
<feature type="domain" description="DUF4097" evidence="1">
    <location>
        <begin position="114"/>
        <end position="218"/>
    </location>
</feature>
<proteinExistence type="predicted"/>
<gene>
    <name evidence="2" type="ORF">FCN18_00860</name>
</gene>
<dbReference type="RefSeq" id="WP_137092791.1">
    <property type="nucleotide sequence ID" value="NZ_SWMS01000001.1"/>
</dbReference>
<dbReference type="InterPro" id="IPR025164">
    <property type="entry name" value="Toastrack_DUF4097"/>
</dbReference>
<sequence>MGRAGLAIGGVALIGVGIAFGLGWFWPATAEATATVEQRISRVELAGDSGDVLVRADEGAETTTVRQRFRYRWGEPDEAYEVRDGTLTLSGCGSWCSVDYEVIVPEGTTVSGSVDSGDLTLDGVSDVQVEADSGDFTGTRLRGAVDVSVDSGDVRVTLDEPRDVRLAADSGDVEVTVPDGSYRVLGTTDSGDREIGVTQDPDASTVLDLNTDSGDVTVHAA</sequence>
<dbReference type="EMBL" id="SWMS01000001">
    <property type="protein sequence ID" value="TKG73179.1"/>
    <property type="molecule type" value="Genomic_DNA"/>
</dbReference>
<evidence type="ECO:0000259" key="1">
    <source>
        <dbReference type="Pfam" id="PF13349"/>
    </source>
</evidence>
<name>A0ABY2SB32_9PSEU</name>
<comment type="caution">
    <text evidence="2">The sequence shown here is derived from an EMBL/GenBank/DDBJ whole genome shotgun (WGS) entry which is preliminary data.</text>
</comment>